<feature type="region of interest" description="Disordered" evidence="1">
    <location>
        <begin position="103"/>
        <end position="160"/>
    </location>
</feature>
<feature type="non-terminal residue" evidence="2">
    <location>
        <position position="1"/>
    </location>
</feature>
<proteinExistence type="predicted"/>
<dbReference type="Proteomes" id="UP001519460">
    <property type="component" value="Unassembled WGS sequence"/>
</dbReference>
<accession>A0ABD0LQU3</accession>
<protein>
    <submittedName>
        <fullName evidence="2">Uncharacterized protein</fullName>
    </submittedName>
</protein>
<reference evidence="2 3" key="1">
    <citation type="journal article" date="2023" name="Sci. Data">
        <title>Genome assembly of the Korean intertidal mud-creeper Batillaria attramentaria.</title>
        <authorList>
            <person name="Patra A.K."/>
            <person name="Ho P.T."/>
            <person name="Jun S."/>
            <person name="Lee S.J."/>
            <person name="Kim Y."/>
            <person name="Won Y.J."/>
        </authorList>
    </citation>
    <scope>NUCLEOTIDE SEQUENCE [LARGE SCALE GENOMIC DNA]</scope>
    <source>
        <strain evidence="2">Wonlab-2016</strain>
    </source>
</reference>
<sequence>TASGRSPETAVFVPGENVSPDPFCPRPKNGSLVLSQRKHTKFTVMVATRRDAVLVKLRMLGTRELPIIHPIGGGICKGMTALSTRLVGLKRYIQLKAEGSLKCGGQSDVGTGSERVVSSSLGVRGTTVSPPPPPAPPSSFFSPSSDTRALGTRWATRSGA</sequence>
<feature type="non-terminal residue" evidence="2">
    <location>
        <position position="160"/>
    </location>
</feature>
<dbReference type="AlphaFoldDB" id="A0ABD0LQU3"/>
<evidence type="ECO:0000313" key="3">
    <source>
        <dbReference type="Proteomes" id="UP001519460"/>
    </source>
</evidence>
<keyword evidence="3" id="KW-1185">Reference proteome</keyword>
<dbReference type="EMBL" id="JACVVK020000032">
    <property type="protein sequence ID" value="KAK7501357.1"/>
    <property type="molecule type" value="Genomic_DNA"/>
</dbReference>
<organism evidence="2 3">
    <name type="scientific">Batillaria attramentaria</name>
    <dbReference type="NCBI Taxonomy" id="370345"/>
    <lineage>
        <taxon>Eukaryota</taxon>
        <taxon>Metazoa</taxon>
        <taxon>Spiralia</taxon>
        <taxon>Lophotrochozoa</taxon>
        <taxon>Mollusca</taxon>
        <taxon>Gastropoda</taxon>
        <taxon>Caenogastropoda</taxon>
        <taxon>Sorbeoconcha</taxon>
        <taxon>Cerithioidea</taxon>
        <taxon>Batillariidae</taxon>
        <taxon>Batillaria</taxon>
    </lineage>
</organism>
<comment type="caution">
    <text evidence="2">The sequence shown here is derived from an EMBL/GenBank/DDBJ whole genome shotgun (WGS) entry which is preliminary data.</text>
</comment>
<gene>
    <name evidence="2" type="ORF">BaRGS_00007482</name>
</gene>
<evidence type="ECO:0000256" key="1">
    <source>
        <dbReference type="SAM" id="MobiDB-lite"/>
    </source>
</evidence>
<evidence type="ECO:0000313" key="2">
    <source>
        <dbReference type="EMBL" id="KAK7501357.1"/>
    </source>
</evidence>
<name>A0ABD0LQU3_9CAEN</name>